<dbReference type="AlphaFoldDB" id="A0A941D1K8"/>
<evidence type="ECO:0000313" key="2">
    <source>
        <dbReference type="Proteomes" id="UP000622580"/>
    </source>
</evidence>
<protein>
    <submittedName>
        <fullName evidence="1">Uncharacterized protein</fullName>
    </submittedName>
</protein>
<proteinExistence type="predicted"/>
<comment type="caution">
    <text evidence="1">The sequence shown here is derived from an EMBL/GenBank/DDBJ whole genome shotgun (WGS) entry which is preliminary data.</text>
</comment>
<gene>
    <name evidence="1" type="ORF">JKL49_04415</name>
</gene>
<accession>A0A941D1K8</accession>
<dbReference type="EMBL" id="JAGSGD010000001">
    <property type="protein sequence ID" value="MBR7618623.1"/>
    <property type="molecule type" value="Genomic_DNA"/>
</dbReference>
<sequence>MTRQKVLVLYLANSALDSPVVAWAVYDGTGQTRPMAGDNDEAPYRTGADALRDGWRLFQASQILPHPRGEEFDLAYLKYEFFFEQLVEMAS</sequence>
<reference evidence="1" key="1">
    <citation type="submission" date="2021-04" db="EMBL/GenBank/DDBJ databases">
        <title>Draft genome assembly of strain Phenylobacterium sp. 20VBR1 using MiniION and Illumina platforms.</title>
        <authorList>
            <person name="Thomas F.A."/>
            <person name="Krishnan K.P."/>
            <person name="Sinha R.K."/>
        </authorList>
    </citation>
    <scope>NUCLEOTIDE SEQUENCE</scope>
    <source>
        <strain evidence="1">20VBR1</strain>
    </source>
</reference>
<keyword evidence="2" id="KW-1185">Reference proteome</keyword>
<organism evidence="1 2">
    <name type="scientific">Phenylobacterium glaciei</name>
    <dbReference type="NCBI Taxonomy" id="2803784"/>
    <lineage>
        <taxon>Bacteria</taxon>
        <taxon>Pseudomonadati</taxon>
        <taxon>Pseudomonadota</taxon>
        <taxon>Alphaproteobacteria</taxon>
        <taxon>Caulobacterales</taxon>
        <taxon>Caulobacteraceae</taxon>
        <taxon>Phenylobacterium</taxon>
    </lineage>
</organism>
<name>A0A941D1K8_9CAUL</name>
<dbReference type="Proteomes" id="UP000622580">
    <property type="component" value="Unassembled WGS sequence"/>
</dbReference>
<dbReference type="RefSeq" id="WP_215338498.1">
    <property type="nucleotide sequence ID" value="NZ_JAGSGD010000001.1"/>
</dbReference>
<evidence type="ECO:0000313" key="1">
    <source>
        <dbReference type="EMBL" id="MBR7618623.1"/>
    </source>
</evidence>